<dbReference type="AlphaFoldDB" id="D1YWS1"/>
<dbReference type="PROSITE" id="PS51257">
    <property type="entry name" value="PROKAR_LIPOPROTEIN"/>
    <property type="match status" value="1"/>
</dbReference>
<gene>
    <name evidence="1" type="ordered locus">MCP_0821</name>
</gene>
<name>D1YWS1_METPS</name>
<dbReference type="eggNOG" id="arCOG12611">
    <property type="taxonomic scope" value="Archaea"/>
</dbReference>
<reference evidence="1 2" key="2">
    <citation type="journal article" date="2008" name="Int. J. Syst. Evol. Microbiol.">
        <title>Methanocella paludicola gen. nov., sp. nov., a methane-producing archaeon, the first isolate of the lineage 'Rice Cluster I', and proposal of the new archaeal order Methanocellales ord. nov.</title>
        <authorList>
            <person name="Sakai S."/>
            <person name="Imachi H."/>
            <person name="Hanada S."/>
            <person name="Ohashi A."/>
            <person name="Harada H."/>
            <person name="Kamagata Y."/>
        </authorList>
    </citation>
    <scope>NUCLEOTIDE SEQUENCE [LARGE SCALE GENOMIC DNA]</scope>
    <source>
        <strain evidence="2">DSM 17711 / JCM 13418 / NBRC 101707 / SANAE</strain>
    </source>
</reference>
<evidence type="ECO:0008006" key="3">
    <source>
        <dbReference type="Google" id="ProtNLM"/>
    </source>
</evidence>
<proteinExistence type="predicted"/>
<keyword evidence="2" id="KW-1185">Reference proteome</keyword>
<reference evidence="1 2" key="1">
    <citation type="journal article" date="2007" name="Appl. Environ. Microbiol.">
        <title>Isolation of key methanogens for global methane emission from rice paddy fields: a novel isolate affiliated with the clone cluster rice cluster I.</title>
        <authorList>
            <person name="Sakai S."/>
            <person name="Imachi H."/>
            <person name="Sekiguchi Y."/>
            <person name="Ohashi A."/>
            <person name="Harada H."/>
            <person name="Kamagata Y."/>
        </authorList>
    </citation>
    <scope>NUCLEOTIDE SEQUENCE [LARGE SCALE GENOMIC DNA]</scope>
    <source>
        <strain evidence="2">DSM 17711 / JCM 13418 / NBRC 101707 / SANAE</strain>
    </source>
</reference>
<dbReference type="Proteomes" id="UP000001882">
    <property type="component" value="Chromosome"/>
</dbReference>
<protein>
    <recommendedName>
        <fullName evidence="3">DUF4352 domain-containing protein</fullName>
    </recommendedName>
</protein>
<evidence type="ECO:0000313" key="1">
    <source>
        <dbReference type="EMBL" id="BAI60893.1"/>
    </source>
</evidence>
<reference evidence="2" key="3">
    <citation type="journal article" date="2011" name="PLoS ONE">
        <title>Genome sequence of a mesophilic hydrogenotrophic methanogen Methanocella paludicola, the first cultivated representative of the order Methanocellales.</title>
        <authorList>
            <person name="Sakai S."/>
            <person name="Takaki Y."/>
            <person name="Shimamura S."/>
            <person name="Sekine M."/>
            <person name="Tajima T."/>
            <person name="Kosugi H."/>
            <person name="Ichikawa N."/>
            <person name="Tasumi E."/>
            <person name="Hiraki A.T."/>
            <person name="Shimizu A."/>
            <person name="Kato Y."/>
            <person name="Nishiko R."/>
            <person name="Mori K."/>
            <person name="Fujita N."/>
            <person name="Imachi H."/>
            <person name="Takai K."/>
        </authorList>
    </citation>
    <scope>NUCLEOTIDE SEQUENCE [LARGE SCALE GENOMIC DNA]</scope>
    <source>
        <strain evidence="2">DSM 17711 / JCM 13418 / NBRC 101707 / SANAE</strain>
    </source>
</reference>
<dbReference type="InParanoid" id="D1YWS1"/>
<sequence>MLDRVVGIMKGFTIILVLLVSLLAAGCVSSPAPTPVPTVTPTATVSPVPTLIGNNDEAHIQFFYSPGTETEYGGMQKAAPGYLLYIYKVNVSSDKPVQTSLDWFGVEYKVNETDPVQDSRAFIPYIEYPEKTIGSGLGSARGEIFIELPAKMAPGYPKIYYYKPLDKQQGQYKIYDKVYGVVGDVQ</sequence>
<accession>D1YWS1</accession>
<organism evidence="1 2">
    <name type="scientific">Methanocella paludicola (strain DSM 17711 / JCM 13418 / NBRC 101707 / SANAE)</name>
    <dbReference type="NCBI Taxonomy" id="304371"/>
    <lineage>
        <taxon>Archaea</taxon>
        <taxon>Methanobacteriati</taxon>
        <taxon>Methanobacteriota</taxon>
        <taxon>Stenosarchaea group</taxon>
        <taxon>Methanomicrobia</taxon>
        <taxon>Methanocellales</taxon>
        <taxon>Methanocellaceae</taxon>
        <taxon>Methanocella</taxon>
    </lineage>
</organism>
<dbReference type="STRING" id="304371.MCP_0821"/>
<dbReference type="EMBL" id="AP011532">
    <property type="protein sequence ID" value="BAI60893.1"/>
    <property type="molecule type" value="Genomic_DNA"/>
</dbReference>
<dbReference type="PATRIC" id="fig|304371.9.peg.847"/>
<evidence type="ECO:0000313" key="2">
    <source>
        <dbReference type="Proteomes" id="UP000001882"/>
    </source>
</evidence>
<dbReference type="KEGG" id="mpd:MCP_0821"/>